<dbReference type="Proteomes" id="UP000236311">
    <property type="component" value="Unassembled WGS sequence"/>
</dbReference>
<keyword evidence="2" id="KW-1185">Reference proteome</keyword>
<keyword evidence="1" id="KW-0808">Transferase</keyword>
<dbReference type="GO" id="GO:0016301">
    <property type="term" value="F:kinase activity"/>
    <property type="evidence" value="ECO:0007669"/>
    <property type="project" value="UniProtKB-KW"/>
</dbReference>
<evidence type="ECO:0000313" key="1">
    <source>
        <dbReference type="EMBL" id="SOY27709.1"/>
    </source>
</evidence>
<protein>
    <submittedName>
        <fullName evidence="1">Cytidylate kinase</fullName>
    </submittedName>
</protein>
<dbReference type="Pfam" id="PF13189">
    <property type="entry name" value="Cytidylate_kin2"/>
    <property type="match status" value="2"/>
</dbReference>
<dbReference type="InterPro" id="IPR027417">
    <property type="entry name" value="P-loop_NTPase"/>
</dbReference>
<dbReference type="RefSeq" id="WP_103237830.1">
    <property type="nucleotide sequence ID" value="NZ_JANJZD010000002.1"/>
</dbReference>
<organism evidence="1 2">
    <name type="scientific">Acetatifactor muris</name>
    <dbReference type="NCBI Taxonomy" id="879566"/>
    <lineage>
        <taxon>Bacteria</taxon>
        <taxon>Bacillati</taxon>
        <taxon>Bacillota</taxon>
        <taxon>Clostridia</taxon>
        <taxon>Lachnospirales</taxon>
        <taxon>Lachnospiraceae</taxon>
        <taxon>Acetatifactor</taxon>
    </lineage>
</organism>
<dbReference type="EMBL" id="OFSM01000002">
    <property type="protein sequence ID" value="SOY27709.1"/>
    <property type="molecule type" value="Genomic_DNA"/>
</dbReference>
<proteinExistence type="predicted"/>
<reference evidence="1 2" key="1">
    <citation type="submission" date="2018-01" db="EMBL/GenBank/DDBJ databases">
        <authorList>
            <person name="Gaut B.S."/>
            <person name="Morton B.R."/>
            <person name="Clegg M.T."/>
            <person name="Duvall M.R."/>
        </authorList>
    </citation>
    <scope>NUCLEOTIDE SEQUENCE [LARGE SCALE GENOMIC DNA]</scope>
    <source>
        <strain evidence="1">GP69</strain>
    </source>
</reference>
<gene>
    <name evidence="1" type="ORF">AMURIS_00413</name>
</gene>
<dbReference type="OrthoDB" id="9781180at2"/>
<dbReference type="Gene3D" id="3.40.50.300">
    <property type="entry name" value="P-loop containing nucleotide triphosphate hydrolases"/>
    <property type="match status" value="2"/>
</dbReference>
<accession>A0A2K4ZB91</accession>
<sequence>MNLVITISRRFGTGAGVIAEELSRRLEIPVYDKAYIEHELEGESYADEAELIKELATHSCIILGRCASEILKDQGNVFNIYICADKEDRIHRVMAKKSLSYEDAKATLEQNDRARADYYYRHTGKVWGDVNNYHMILDTSQLGIDKCADILLRYFERIEII</sequence>
<dbReference type="AlphaFoldDB" id="A0A2K4ZB91"/>
<keyword evidence="1" id="KW-0418">Kinase</keyword>
<dbReference type="SUPFAM" id="SSF52540">
    <property type="entry name" value="P-loop containing nucleoside triphosphate hydrolases"/>
    <property type="match status" value="1"/>
</dbReference>
<evidence type="ECO:0000313" key="2">
    <source>
        <dbReference type="Proteomes" id="UP000236311"/>
    </source>
</evidence>
<name>A0A2K4ZB91_9FIRM</name>